<comment type="caution">
    <text evidence="2">The sequence shown here is derived from an EMBL/GenBank/DDBJ whole genome shotgun (WGS) entry which is preliminary data.</text>
</comment>
<evidence type="ECO:0000313" key="3">
    <source>
        <dbReference type="Proteomes" id="UP000186720"/>
    </source>
</evidence>
<accession>A0A1Q6A4A4</accession>
<dbReference type="AlphaFoldDB" id="A0A1Q6A4A4"/>
<dbReference type="RefSeq" id="WP_245770843.1">
    <property type="nucleotide sequence ID" value="NZ_FPAM01000009.1"/>
</dbReference>
<name>A0A1Q6A4A4_9SPHI</name>
<feature type="domain" description="SprT-like" evidence="1">
    <location>
        <begin position="28"/>
        <end position="104"/>
    </location>
</feature>
<evidence type="ECO:0000259" key="1">
    <source>
        <dbReference type="Pfam" id="PF10263"/>
    </source>
</evidence>
<sequence length="203" mass="23759">MEKIKVLENYMPPAAAPLIGRWIDYFKCEFKISRNRNTKFGDYRPPHAGKGHRISVNFDLNPYAFLVTTVHEFAHLHTWNEHKHKAKPHGIEWKQNFKKMMQPFFDQQVFPPDIRQAITNYLNNPAASSCSDLNLYRSLRQYDAPKESMLTVEKLPANSVFKLKDGRVFRKGEQLRKRFKCVEVSSKRVYLFSPVAEVEVLEG</sequence>
<gene>
    <name evidence="2" type="ORF">RG47T_4306</name>
</gene>
<dbReference type="Proteomes" id="UP000186720">
    <property type="component" value="Unassembled WGS sequence"/>
</dbReference>
<reference evidence="2 3" key="1">
    <citation type="submission" date="2016-11" db="EMBL/GenBank/DDBJ databases">
        <title>Whole Genome Sequencing of Mucilaginibacter polytrichastri RG4-7(T) isolated from the moss sample.</title>
        <authorList>
            <person name="Li Y."/>
        </authorList>
    </citation>
    <scope>NUCLEOTIDE SEQUENCE [LARGE SCALE GENOMIC DNA]</scope>
    <source>
        <strain evidence="2 3">RG4-7</strain>
    </source>
</reference>
<evidence type="ECO:0000313" key="2">
    <source>
        <dbReference type="EMBL" id="OKS88828.1"/>
    </source>
</evidence>
<dbReference type="InterPro" id="IPR006640">
    <property type="entry name" value="SprT-like_domain"/>
</dbReference>
<proteinExistence type="predicted"/>
<dbReference type="STRING" id="1302689.RG47T_4306"/>
<keyword evidence="3" id="KW-1185">Reference proteome</keyword>
<organism evidence="2 3">
    <name type="scientific">Mucilaginibacter polytrichastri</name>
    <dbReference type="NCBI Taxonomy" id="1302689"/>
    <lineage>
        <taxon>Bacteria</taxon>
        <taxon>Pseudomonadati</taxon>
        <taxon>Bacteroidota</taxon>
        <taxon>Sphingobacteriia</taxon>
        <taxon>Sphingobacteriales</taxon>
        <taxon>Sphingobacteriaceae</taxon>
        <taxon>Mucilaginibacter</taxon>
    </lineage>
</organism>
<dbReference type="EMBL" id="MPPL01000001">
    <property type="protein sequence ID" value="OKS88828.1"/>
    <property type="molecule type" value="Genomic_DNA"/>
</dbReference>
<dbReference type="Pfam" id="PF10263">
    <property type="entry name" value="SprT-like"/>
    <property type="match status" value="1"/>
</dbReference>
<protein>
    <recommendedName>
        <fullName evidence="1">SprT-like domain-containing protein</fullName>
    </recommendedName>
</protein>